<feature type="region of interest" description="Disordered" evidence="1">
    <location>
        <begin position="308"/>
        <end position="448"/>
    </location>
</feature>
<evidence type="ECO:0000313" key="4">
    <source>
        <dbReference type="Proteomes" id="UP000663865"/>
    </source>
</evidence>
<gene>
    <name evidence="3" type="ORF">KIK155_LOCUS21717</name>
</gene>
<keyword evidence="2" id="KW-0472">Membrane</keyword>
<feature type="compositionally biased region" description="Polar residues" evidence="1">
    <location>
        <begin position="312"/>
        <end position="332"/>
    </location>
</feature>
<evidence type="ECO:0000313" key="3">
    <source>
        <dbReference type="EMBL" id="CAF3617036.1"/>
    </source>
</evidence>
<keyword evidence="2" id="KW-0812">Transmembrane</keyword>
<keyword evidence="2" id="KW-1133">Transmembrane helix</keyword>
<dbReference type="Proteomes" id="UP000663865">
    <property type="component" value="Unassembled WGS sequence"/>
</dbReference>
<dbReference type="InterPro" id="IPR051986">
    <property type="entry name" value="Innate_Immune_Apopt_Reg"/>
</dbReference>
<dbReference type="EMBL" id="CAJNYV010003852">
    <property type="protein sequence ID" value="CAF3617036.1"/>
    <property type="molecule type" value="Genomic_DNA"/>
</dbReference>
<dbReference type="GO" id="GO:0005739">
    <property type="term" value="C:mitochondrion"/>
    <property type="evidence" value="ECO:0007669"/>
    <property type="project" value="TreeGrafter"/>
</dbReference>
<feature type="region of interest" description="Disordered" evidence="1">
    <location>
        <begin position="551"/>
        <end position="575"/>
    </location>
</feature>
<dbReference type="Gene3D" id="3.30.40.10">
    <property type="entry name" value="Zinc/RING finger domain, C3HC4 (zinc finger)"/>
    <property type="match status" value="1"/>
</dbReference>
<feature type="compositionally biased region" description="Polar residues" evidence="1">
    <location>
        <begin position="150"/>
        <end position="159"/>
    </location>
</feature>
<reference evidence="3" key="1">
    <citation type="submission" date="2021-02" db="EMBL/GenBank/DDBJ databases">
        <authorList>
            <person name="Nowell W R."/>
        </authorList>
    </citation>
    <scope>NUCLEOTIDE SEQUENCE</scope>
</reference>
<accession>A0A818P2R2</accession>
<organism evidence="3 4">
    <name type="scientific">Rotaria socialis</name>
    <dbReference type="NCBI Taxonomy" id="392032"/>
    <lineage>
        <taxon>Eukaryota</taxon>
        <taxon>Metazoa</taxon>
        <taxon>Spiralia</taxon>
        <taxon>Gnathifera</taxon>
        <taxon>Rotifera</taxon>
        <taxon>Eurotatoria</taxon>
        <taxon>Bdelloidea</taxon>
        <taxon>Philodinida</taxon>
        <taxon>Philodinidae</taxon>
        <taxon>Rotaria</taxon>
    </lineage>
</organism>
<dbReference type="InterPro" id="IPR013083">
    <property type="entry name" value="Znf_RING/FYVE/PHD"/>
</dbReference>
<feature type="region of interest" description="Disordered" evidence="1">
    <location>
        <begin position="138"/>
        <end position="159"/>
    </location>
</feature>
<sequence>MATSAIIRRNSFDRLRAMEYDQTESTYVCDCGNEYMNENALNLHKKNDCKNRSIKCSFCSETFPSSNLIRDHLLFCGNKTDQCPRCHQLIRRSHFAYHYENKCVSVDEIETPPSRIKNRSVHHAPVNLNMPFSRVDVPSNGYPEEYPGQKPSTNSPRGNGKMQLTLSNLNDSSMIIKCEFCHNECVRNDYRTHKDNCLKNPANINRKQTIAIPLRPNQASASSNGIVHIPCEICQQPIDLPNWSNHTQSCREREQQRLNKRAETINQESVTEQFPCEYCQQLYLAQQLHAHEKSCGRNPTNTVLVRGHAQRPQLSNNVFLPIKRQNNQSNPISPKPRSPDDPRFAQYQRIDIDRTHQANRSLDNERENSARRGRSNDNLSMRSNEILVESPREPNPHGISRRVKSSDNLRLVYDNQDLSNNSDGYPPRPPNNSRRHQNNINRKSERRELMNDNYICPKAGKKKKSCSLLNDPIPVHPGAIYRPHNRPKPENVPLLVSRVTVPRGIKSNVIVSAPLIANDSDFSSWWIMGPLFVLLILLGLGALAYRMKKKHDSEKRFKSENNETTQENHDRKTNEDKIENLQTHDSKNKSTVQNVTLTSTTANIIPHEQIKLTRTSSDTEEYETISMINSDSALNRIDSLEPHGIGKSPLISMFPSGTKRNEKQKLKTRHDQIKTRNITLNSHIENQQSDINKDKQKQLTTNISSKYDSSFESSKIISSSSLASVPPTKAQNSRIVLSNEKSNRNILQSSRQYSTINKNNLDIFDNRLQSNNESLNHQKIQKLDDNKSNATTTSLTQLNLISHNKTITLMPNVPQCKLNKLSDDNDDYDEIYSFPENNSKKQ</sequence>
<dbReference type="PANTHER" id="PTHR16295:SF10">
    <property type="entry name" value="EXPRESSED PROTEIN"/>
    <property type="match status" value="1"/>
</dbReference>
<feature type="transmembrane region" description="Helical" evidence="2">
    <location>
        <begin position="525"/>
        <end position="545"/>
    </location>
</feature>
<dbReference type="AlphaFoldDB" id="A0A818P2R2"/>
<evidence type="ECO:0000256" key="2">
    <source>
        <dbReference type="SAM" id="Phobius"/>
    </source>
</evidence>
<feature type="compositionally biased region" description="Basic and acidic residues" evidence="1">
    <location>
        <begin position="350"/>
        <end position="370"/>
    </location>
</feature>
<proteinExistence type="predicted"/>
<name>A0A818P2R2_9BILA</name>
<protein>
    <submittedName>
        <fullName evidence="3">Uncharacterized protein</fullName>
    </submittedName>
</protein>
<comment type="caution">
    <text evidence="3">The sequence shown here is derived from an EMBL/GenBank/DDBJ whole genome shotgun (WGS) entry which is preliminary data.</text>
</comment>
<dbReference type="PANTHER" id="PTHR16295">
    <property type="entry name" value="TRAF-TYPE ZINC FINGER PROTEIN-RELATED"/>
    <property type="match status" value="1"/>
</dbReference>
<evidence type="ECO:0000256" key="1">
    <source>
        <dbReference type="SAM" id="MobiDB-lite"/>
    </source>
</evidence>